<accession>A0ABP0DN75</accession>
<feature type="compositionally biased region" description="Low complexity" evidence="1">
    <location>
        <begin position="101"/>
        <end position="110"/>
    </location>
</feature>
<protein>
    <submittedName>
        <fullName evidence="3">Uncharacterized protein</fullName>
    </submittedName>
</protein>
<evidence type="ECO:0000256" key="1">
    <source>
        <dbReference type="SAM" id="MobiDB-lite"/>
    </source>
</evidence>
<comment type="caution">
    <text evidence="3">The sequence shown here is derived from an EMBL/GenBank/DDBJ whole genome shotgun (WGS) entry which is preliminary data.</text>
</comment>
<feature type="transmembrane region" description="Helical" evidence="2">
    <location>
        <begin position="61"/>
        <end position="83"/>
    </location>
</feature>
<evidence type="ECO:0000313" key="4">
    <source>
        <dbReference type="Proteomes" id="UP001642501"/>
    </source>
</evidence>
<dbReference type="EMBL" id="CAWUOM010000053">
    <property type="protein sequence ID" value="CAK7269036.1"/>
    <property type="molecule type" value="Genomic_DNA"/>
</dbReference>
<keyword evidence="2" id="KW-0812">Transmembrane</keyword>
<gene>
    <name evidence="3" type="ORF">SEPCBS57363_003400</name>
</gene>
<evidence type="ECO:0000256" key="2">
    <source>
        <dbReference type="SAM" id="Phobius"/>
    </source>
</evidence>
<keyword evidence="2" id="KW-0472">Membrane</keyword>
<evidence type="ECO:0000313" key="3">
    <source>
        <dbReference type="EMBL" id="CAK7269036.1"/>
    </source>
</evidence>
<keyword evidence="4" id="KW-1185">Reference proteome</keyword>
<dbReference type="Proteomes" id="UP001642501">
    <property type="component" value="Unassembled WGS sequence"/>
</dbReference>
<keyword evidence="2" id="KW-1133">Transmembrane helix</keyword>
<name>A0ABP0DN75_9PEZI</name>
<proteinExistence type="predicted"/>
<feature type="region of interest" description="Disordered" evidence="1">
    <location>
        <begin position="101"/>
        <end position="123"/>
    </location>
</feature>
<reference evidence="3 4" key="1">
    <citation type="submission" date="2024-01" db="EMBL/GenBank/DDBJ databases">
        <authorList>
            <person name="Allen C."/>
            <person name="Tagirdzhanova G."/>
        </authorList>
    </citation>
    <scope>NUCLEOTIDE SEQUENCE [LARGE SCALE GENOMIC DNA]</scope>
    <source>
        <strain evidence="3 4">CBS 573.63</strain>
    </source>
</reference>
<feature type="transmembrane region" description="Helical" evidence="2">
    <location>
        <begin position="33"/>
        <end position="55"/>
    </location>
</feature>
<organism evidence="3 4">
    <name type="scientific">Sporothrix epigloea</name>
    <dbReference type="NCBI Taxonomy" id="1892477"/>
    <lineage>
        <taxon>Eukaryota</taxon>
        <taxon>Fungi</taxon>
        <taxon>Dikarya</taxon>
        <taxon>Ascomycota</taxon>
        <taxon>Pezizomycotina</taxon>
        <taxon>Sordariomycetes</taxon>
        <taxon>Sordariomycetidae</taxon>
        <taxon>Ophiostomatales</taxon>
        <taxon>Ophiostomataceae</taxon>
        <taxon>Sporothrix</taxon>
    </lineage>
</organism>
<sequence>MSFSSAISDSIHAIFETLAGICHLIFRILHDVFFAVYSFVVGCFTLLSDVFRSAFSLAGGIGNFVVGNFVILLIIASGAYLYLRINPDQNAKLKSSSKKALQAKGASSSSTNGSGYTAKTRKV</sequence>